<comment type="caution">
    <text evidence="2">The sequence shown here is derived from an EMBL/GenBank/DDBJ whole genome shotgun (WGS) entry which is preliminary data.</text>
</comment>
<name>A0A6I4T7E5_9SPHN</name>
<dbReference type="Pfam" id="PF11578">
    <property type="entry name" value="DUF3237"/>
    <property type="match status" value="1"/>
</dbReference>
<dbReference type="HAMAP" id="MF_00775">
    <property type="entry name" value="UPF0311"/>
    <property type="match status" value="1"/>
</dbReference>
<dbReference type="PANTHER" id="PTHR37315">
    <property type="entry name" value="UPF0311 PROTEIN BLR7842"/>
    <property type="match status" value="1"/>
</dbReference>
<dbReference type="EMBL" id="WTYT01000004">
    <property type="protein sequence ID" value="MXO66162.1"/>
    <property type="molecule type" value="Genomic_DNA"/>
</dbReference>
<gene>
    <name evidence="2" type="ORF">GRI91_10380</name>
</gene>
<evidence type="ECO:0000313" key="3">
    <source>
        <dbReference type="Proteomes" id="UP000438476"/>
    </source>
</evidence>
<reference evidence="2 3" key="1">
    <citation type="submission" date="2019-12" db="EMBL/GenBank/DDBJ databases">
        <title>Genomic-based taxomic classification of the family Erythrobacteraceae.</title>
        <authorList>
            <person name="Xu L."/>
        </authorList>
    </citation>
    <scope>NUCLEOTIDE SEQUENCE [LARGE SCALE GENOMIC DNA]</scope>
    <source>
        <strain evidence="2 3">LMG 29518</strain>
    </source>
</reference>
<organism evidence="2 3">
    <name type="scientific">Altericroceibacterium endophyticum</name>
    <dbReference type="NCBI Taxonomy" id="1808508"/>
    <lineage>
        <taxon>Bacteria</taxon>
        <taxon>Pseudomonadati</taxon>
        <taxon>Pseudomonadota</taxon>
        <taxon>Alphaproteobacteria</taxon>
        <taxon>Sphingomonadales</taxon>
        <taxon>Erythrobacteraceae</taxon>
        <taxon>Altericroceibacterium</taxon>
    </lineage>
</organism>
<evidence type="ECO:0000313" key="2">
    <source>
        <dbReference type="EMBL" id="MXO66162.1"/>
    </source>
</evidence>
<evidence type="ECO:0000256" key="1">
    <source>
        <dbReference type="HAMAP-Rule" id="MF_00775"/>
    </source>
</evidence>
<accession>A0A6I4T7E5</accession>
<dbReference type="Gene3D" id="2.40.160.20">
    <property type="match status" value="1"/>
</dbReference>
<comment type="similarity">
    <text evidence="1">Belongs to the UPF0311 family.</text>
</comment>
<dbReference type="RefSeq" id="WP_160736599.1">
    <property type="nucleotide sequence ID" value="NZ_WTYT01000004.1"/>
</dbReference>
<keyword evidence="3" id="KW-1185">Reference proteome</keyword>
<protein>
    <recommendedName>
        <fullName evidence="1">UPF0311 protein GRI91_10380</fullName>
    </recommendedName>
</protein>
<dbReference type="PANTHER" id="PTHR37315:SF1">
    <property type="entry name" value="UPF0311 PROTEIN BLR7842"/>
    <property type="match status" value="1"/>
</dbReference>
<dbReference type="Proteomes" id="UP000438476">
    <property type="component" value="Unassembled WGS sequence"/>
</dbReference>
<sequence length="158" mass="17206">MTNGNVPAHLEYVFEMKVFFRPERCIFGPLPGGGHKGYTPCASGEIYGPRLSGKIVPDSGADFADVRGDGTIVIKSHYMLEADDGTKIYINNNGYLVPGTEGVDEVIGGVLQPSYFKFAPTFIVPEGPHDWLGKTVFVGAGRRCANPDHSIFTYYAVR</sequence>
<dbReference type="OrthoDB" id="5294829at2"/>
<proteinExistence type="inferred from homology"/>
<dbReference type="InterPro" id="IPR020915">
    <property type="entry name" value="UPF0311"/>
</dbReference>
<dbReference type="AlphaFoldDB" id="A0A6I4T7E5"/>